<feature type="region of interest" description="Disordered" evidence="1">
    <location>
        <begin position="233"/>
        <end position="252"/>
    </location>
</feature>
<evidence type="ECO:0000256" key="1">
    <source>
        <dbReference type="SAM" id="MobiDB-lite"/>
    </source>
</evidence>
<evidence type="ECO:0000313" key="3">
    <source>
        <dbReference type="Proteomes" id="UP000070544"/>
    </source>
</evidence>
<gene>
    <name evidence="2" type="ORF">M427DRAFT_132824</name>
</gene>
<feature type="compositionally biased region" description="Low complexity" evidence="1">
    <location>
        <begin position="233"/>
        <end position="245"/>
    </location>
</feature>
<accession>A0A139AP23</accession>
<protein>
    <submittedName>
        <fullName evidence="2">Uncharacterized protein</fullName>
    </submittedName>
</protein>
<proteinExistence type="predicted"/>
<name>A0A139AP23_GONPJ</name>
<dbReference type="OrthoDB" id="10653889at2759"/>
<keyword evidence="3" id="KW-1185">Reference proteome</keyword>
<reference evidence="2 3" key="1">
    <citation type="journal article" date="2015" name="Genome Biol. Evol.">
        <title>Phylogenomic analyses indicate that early fungi evolved digesting cell walls of algal ancestors of land plants.</title>
        <authorList>
            <person name="Chang Y."/>
            <person name="Wang S."/>
            <person name="Sekimoto S."/>
            <person name="Aerts A.L."/>
            <person name="Choi C."/>
            <person name="Clum A."/>
            <person name="LaButti K.M."/>
            <person name="Lindquist E.A."/>
            <person name="Yee Ngan C."/>
            <person name="Ohm R.A."/>
            <person name="Salamov A.A."/>
            <person name="Grigoriev I.V."/>
            <person name="Spatafora J.W."/>
            <person name="Berbee M.L."/>
        </authorList>
    </citation>
    <scope>NUCLEOTIDE SEQUENCE [LARGE SCALE GENOMIC DNA]</scope>
    <source>
        <strain evidence="2 3">JEL478</strain>
    </source>
</reference>
<dbReference type="EMBL" id="KQ965742">
    <property type="protein sequence ID" value="KXS18499.1"/>
    <property type="molecule type" value="Genomic_DNA"/>
</dbReference>
<evidence type="ECO:0000313" key="2">
    <source>
        <dbReference type="EMBL" id="KXS18499.1"/>
    </source>
</evidence>
<dbReference type="AlphaFoldDB" id="A0A139AP23"/>
<sequence>MLTKHTSALASPALRNAPSTRVVPRTAASSRRSYNCLTTHRLIEPRISSFNPFPPHQRHLEGAGTPGNPSIASKSRCISKRWLSHQQKQTPLSPPSGQYTLGGAILGYGGYRAVKSSLDAWFPSPLSVGQLGSATPSSGEPGRPPSVRTIASHLTDFFSGLFHTLGEQSRLASLVEEASLKILRTWVLSADAPPRPEVGRSSEPRTWTERIFVPTDLRELFLLGTPPDIVTSPPHSVSISSPPTHTAGVPTQSGSWTRVEIAYGMNTTWRLGKFHCRVRRQVPVIGANESMRTLKSFNDNVTS</sequence>
<dbReference type="Proteomes" id="UP000070544">
    <property type="component" value="Unassembled WGS sequence"/>
</dbReference>
<feature type="region of interest" description="Disordered" evidence="1">
    <location>
        <begin position="1"/>
        <end position="28"/>
    </location>
</feature>
<feature type="region of interest" description="Disordered" evidence="1">
    <location>
        <begin position="53"/>
        <end position="73"/>
    </location>
</feature>
<organism evidence="2 3">
    <name type="scientific">Gonapodya prolifera (strain JEL478)</name>
    <name type="common">Monoblepharis prolifera</name>
    <dbReference type="NCBI Taxonomy" id="1344416"/>
    <lineage>
        <taxon>Eukaryota</taxon>
        <taxon>Fungi</taxon>
        <taxon>Fungi incertae sedis</taxon>
        <taxon>Chytridiomycota</taxon>
        <taxon>Chytridiomycota incertae sedis</taxon>
        <taxon>Monoblepharidomycetes</taxon>
        <taxon>Monoblepharidales</taxon>
        <taxon>Gonapodyaceae</taxon>
        <taxon>Gonapodya</taxon>
    </lineage>
</organism>